<protein>
    <recommendedName>
        <fullName evidence="4">CHASE2 domain-containing protein</fullName>
    </recommendedName>
</protein>
<evidence type="ECO:0008006" key="4">
    <source>
        <dbReference type="Google" id="ProtNLM"/>
    </source>
</evidence>
<name>A0AAV7J987_COTGL</name>
<keyword evidence="1" id="KW-0472">Membrane</keyword>
<sequence>MTESRWSKEQARIAVMVVVVVVLFVSRVPAWFEIAANSRLLPLRNAFHLLGSFSYDPPNSLYSSSHPRSFDVPNLIEGIQRTAPNVLFIDCYLAPSFDSFQKIKKGIGKTFDSVIFANVGSREAIQFPEARRVNVDVDPPSIVLSGTLNPHPLVELSDGKSLAAFTQSYAIFVAASLHQQEHTSSETKKTTSCFFFHPSFYRLTVYKSSPLLDAQRIGCFVSSENVLAAETLVSSYV</sequence>
<evidence type="ECO:0000313" key="2">
    <source>
        <dbReference type="EMBL" id="KAH0569159.1"/>
    </source>
</evidence>
<organism evidence="2 3">
    <name type="scientific">Cotesia glomerata</name>
    <name type="common">Lepidopteran parasitic wasp</name>
    <name type="synonym">Apanteles glomeratus</name>
    <dbReference type="NCBI Taxonomy" id="32391"/>
    <lineage>
        <taxon>Eukaryota</taxon>
        <taxon>Metazoa</taxon>
        <taxon>Ecdysozoa</taxon>
        <taxon>Arthropoda</taxon>
        <taxon>Hexapoda</taxon>
        <taxon>Insecta</taxon>
        <taxon>Pterygota</taxon>
        <taxon>Neoptera</taxon>
        <taxon>Endopterygota</taxon>
        <taxon>Hymenoptera</taxon>
        <taxon>Apocrita</taxon>
        <taxon>Ichneumonoidea</taxon>
        <taxon>Braconidae</taxon>
        <taxon>Microgastrinae</taxon>
        <taxon>Cotesia</taxon>
    </lineage>
</organism>
<keyword evidence="3" id="KW-1185">Reference proteome</keyword>
<proteinExistence type="predicted"/>
<accession>A0AAV7J987</accession>
<dbReference type="EMBL" id="JAHXZJ010000001">
    <property type="protein sequence ID" value="KAH0569159.1"/>
    <property type="molecule type" value="Genomic_DNA"/>
</dbReference>
<dbReference type="AlphaFoldDB" id="A0AAV7J987"/>
<comment type="caution">
    <text evidence="2">The sequence shown here is derived from an EMBL/GenBank/DDBJ whole genome shotgun (WGS) entry which is preliminary data.</text>
</comment>
<keyword evidence="1" id="KW-0812">Transmembrane</keyword>
<reference evidence="2 3" key="1">
    <citation type="journal article" date="2021" name="J. Hered.">
        <title>A chromosome-level genome assembly of the parasitoid wasp, Cotesia glomerata (Hymenoptera: Braconidae).</title>
        <authorList>
            <person name="Pinto B.J."/>
            <person name="Weis J.J."/>
            <person name="Gamble T."/>
            <person name="Ode P.J."/>
            <person name="Paul R."/>
            <person name="Zaspel J.M."/>
        </authorList>
    </citation>
    <scope>NUCLEOTIDE SEQUENCE [LARGE SCALE GENOMIC DNA]</scope>
    <source>
        <strain evidence="2">CgM1</strain>
    </source>
</reference>
<feature type="transmembrane region" description="Helical" evidence="1">
    <location>
        <begin position="12"/>
        <end position="32"/>
    </location>
</feature>
<evidence type="ECO:0000313" key="3">
    <source>
        <dbReference type="Proteomes" id="UP000826195"/>
    </source>
</evidence>
<dbReference type="Proteomes" id="UP000826195">
    <property type="component" value="Unassembled WGS sequence"/>
</dbReference>
<evidence type="ECO:0000256" key="1">
    <source>
        <dbReference type="SAM" id="Phobius"/>
    </source>
</evidence>
<gene>
    <name evidence="2" type="ORF">KQX54_021868</name>
</gene>
<keyword evidence="1" id="KW-1133">Transmembrane helix</keyword>